<evidence type="ECO:0000313" key="3">
    <source>
        <dbReference type="Proteomes" id="UP000054279"/>
    </source>
</evidence>
<protein>
    <submittedName>
        <fullName evidence="2">Unplaced genomic scaffold SPHSTscaffold_359, whole genome shotgun sequence</fullName>
    </submittedName>
</protein>
<feature type="compositionally biased region" description="Polar residues" evidence="1">
    <location>
        <begin position="73"/>
        <end position="83"/>
    </location>
</feature>
<organism evidence="2 3">
    <name type="scientific">Sphaerobolus stellatus (strain SS14)</name>
    <dbReference type="NCBI Taxonomy" id="990650"/>
    <lineage>
        <taxon>Eukaryota</taxon>
        <taxon>Fungi</taxon>
        <taxon>Dikarya</taxon>
        <taxon>Basidiomycota</taxon>
        <taxon>Agaricomycotina</taxon>
        <taxon>Agaricomycetes</taxon>
        <taxon>Phallomycetidae</taxon>
        <taxon>Geastrales</taxon>
        <taxon>Sphaerobolaceae</taxon>
        <taxon>Sphaerobolus</taxon>
    </lineage>
</organism>
<feature type="region of interest" description="Disordered" evidence="1">
    <location>
        <begin position="58"/>
        <end position="89"/>
    </location>
</feature>
<reference evidence="2 3" key="1">
    <citation type="submission" date="2014-06" db="EMBL/GenBank/DDBJ databases">
        <title>Evolutionary Origins and Diversification of the Mycorrhizal Mutualists.</title>
        <authorList>
            <consortium name="DOE Joint Genome Institute"/>
            <consortium name="Mycorrhizal Genomics Consortium"/>
            <person name="Kohler A."/>
            <person name="Kuo A."/>
            <person name="Nagy L.G."/>
            <person name="Floudas D."/>
            <person name="Copeland A."/>
            <person name="Barry K.W."/>
            <person name="Cichocki N."/>
            <person name="Veneault-Fourrey C."/>
            <person name="LaButti K."/>
            <person name="Lindquist E.A."/>
            <person name="Lipzen A."/>
            <person name="Lundell T."/>
            <person name="Morin E."/>
            <person name="Murat C."/>
            <person name="Riley R."/>
            <person name="Ohm R."/>
            <person name="Sun H."/>
            <person name="Tunlid A."/>
            <person name="Henrissat B."/>
            <person name="Grigoriev I.V."/>
            <person name="Hibbett D.S."/>
            <person name="Martin F."/>
        </authorList>
    </citation>
    <scope>NUCLEOTIDE SEQUENCE [LARGE SCALE GENOMIC DNA]</scope>
    <source>
        <strain evidence="2 3">SS14</strain>
    </source>
</reference>
<name>A0A0C9UIN0_SPHS4</name>
<gene>
    <name evidence="2" type="ORF">M422DRAFT_56134</name>
</gene>
<evidence type="ECO:0000256" key="1">
    <source>
        <dbReference type="SAM" id="MobiDB-lite"/>
    </source>
</evidence>
<dbReference type="HOGENOM" id="CLU_103052_0_0_1"/>
<keyword evidence="3" id="KW-1185">Reference proteome</keyword>
<feature type="compositionally biased region" description="Basic and acidic residues" evidence="1">
    <location>
        <begin position="58"/>
        <end position="70"/>
    </location>
</feature>
<accession>A0A0C9UIN0</accession>
<sequence length="235" mass="27497">MARPKKYSEEEARLARLKSKRDYYCRCVNNSFCIILYICQEVKEWIMSRNLKSERKKALQRYHDGKEAGKTRAPSSRSKSCPTRPNDVTKPIEHVQAPLILLNSRTSLKTAIAAIWTRVFPEGEPVDMQQVLEKRFSQLLTQCTDEPWANLRPKIVNEIKHVDNAITESTKIRQEAWKRDPTGNSFIHNKVKRLTRELEAYSGLLFEARVWLDDGGSAKLLHLYDGRQLFWQHRR</sequence>
<dbReference type="Proteomes" id="UP000054279">
    <property type="component" value="Unassembled WGS sequence"/>
</dbReference>
<dbReference type="EMBL" id="KN837434">
    <property type="protein sequence ID" value="KIJ25090.1"/>
    <property type="molecule type" value="Genomic_DNA"/>
</dbReference>
<evidence type="ECO:0000313" key="2">
    <source>
        <dbReference type="EMBL" id="KIJ25090.1"/>
    </source>
</evidence>
<proteinExistence type="predicted"/>
<dbReference type="AlphaFoldDB" id="A0A0C9UIN0"/>